<dbReference type="EnsemblMetazoa" id="CLYHEMT010848.2">
    <property type="protein sequence ID" value="CLYHEMP010848.2"/>
    <property type="gene ID" value="CLYHEMG010848"/>
</dbReference>
<evidence type="ECO:0000256" key="4">
    <source>
        <dbReference type="ARBA" id="ARBA00022723"/>
    </source>
</evidence>
<sequence length="369" mass="42821">MDLCSKVFSWLPLATLIGEKIFVCHGGISDRTDLERLRTVRRHQFSSVLKPTHVSLDDHQPPSMEVLQEWEQIIDLLWSDPQPQLGKIFNKYRGGGCCFGPDITKLILEKYDWDLIIRSHECKFEGYEYTHDDKVLTIFSVSSYYASSSNLGAYVKIDVNLKPRIIQFDAPKTRMTVRVGVNEDEATQDLQRKIYSQREELLVEFKRLDQKSQGKIHVQEWTVVMEKVLQMKLPWYLLRPKLVVQDENGFILYETLFEGYRIDSMLPQLNDNGLSETIYRNKDALYTVFRIIDKDCSGFISKEEFEEACRVLNNFNDQEDTPNSSISDLAKALDINKDGKIDFNEFLEAFRLVNHSIEEQSKSSMSVNG</sequence>
<dbReference type="Gene3D" id="3.60.21.10">
    <property type="match status" value="1"/>
</dbReference>
<dbReference type="InterPro" id="IPR006186">
    <property type="entry name" value="Ser/Thr-sp_prot-phosphatase"/>
</dbReference>
<evidence type="ECO:0000256" key="2">
    <source>
        <dbReference type="ARBA" id="ARBA00007828"/>
    </source>
</evidence>
<dbReference type="Pfam" id="PF00149">
    <property type="entry name" value="Metallophos"/>
    <property type="match status" value="1"/>
</dbReference>
<keyword evidence="6" id="KW-0464">Manganese</keyword>
<dbReference type="InterPro" id="IPR029052">
    <property type="entry name" value="Metallo-depent_PP-like"/>
</dbReference>
<dbReference type="InterPro" id="IPR051134">
    <property type="entry name" value="PPP_phosphatase"/>
</dbReference>
<dbReference type="PANTHER" id="PTHR45668:SF3">
    <property type="entry name" value="SERINE_THREONINE-PROTEIN PHOSPHATASE RDGC"/>
    <property type="match status" value="1"/>
</dbReference>
<dbReference type="SUPFAM" id="SSF47473">
    <property type="entry name" value="EF-hand"/>
    <property type="match status" value="1"/>
</dbReference>
<dbReference type="Pfam" id="PF13499">
    <property type="entry name" value="EF-hand_7"/>
    <property type="match status" value="1"/>
</dbReference>
<reference evidence="10" key="1">
    <citation type="submission" date="2021-01" db="UniProtKB">
        <authorList>
            <consortium name="EnsemblMetazoa"/>
        </authorList>
    </citation>
    <scope>IDENTIFICATION</scope>
</reference>
<feature type="domain" description="EF-hand" evidence="9">
    <location>
        <begin position="196"/>
        <end position="231"/>
    </location>
</feature>
<dbReference type="InterPro" id="IPR011992">
    <property type="entry name" value="EF-hand-dom_pair"/>
</dbReference>
<evidence type="ECO:0000256" key="6">
    <source>
        <dbReference type="ARBA" id="ARBA00023211"/>
    </source>
</evidence>
<dbReference type="AlphaFoldDB" id="A0A7M5V711"/>
<dbReference type="PROSITE" id="PS00018">
    <property type="entry name" value="EF_HAND_1"/>
    <property type="match status" value="2"/>
</dbReference>
<dbReference type="GO" id="GO:0016787">
    <property type="term" value="F:hydrolase activity"/>
    <property type="evidence" value="ECO:0007669"/>
    <property type="project" value="InterPro"/>
</dbReference>
<protein>
    <recommendedName>
        <fullName evidence="9">EF-hand domain-containing protein</fullName>
    </recommendedName>
</protein>
<feature type="domain" description="EF-hand" evidence="9">
    <location>
        <begin position="321"/>
        <end position="356"/>
    </location>
</feature>
<dbReference type="CDD" id="cd00051">
    <property type="entry name" value="EFh"/>
    <property type="match status" value="1"/>
</dbReference>
<evidence type="ECO:0000256" key="1">
    <source>
        <dbReference type="ARBA" id="ARBA00001936"/>
    </source>
</evidence>
<proteinExistence type="inferred from homology"/>
<dbReference type="SMART" id="SM00054">
    <property type="entry name" value="EFh"/>
    <property type="match status" value="3"/>
</dbReference>
<dbReference type="GO" id="GO:0008218">
    <property type="term" value="P:bioluminescence"/>
    <property type="evidence" value="ECO:0007669"/>
    <property type="project" value="UniProtKB-KW"/>
</dbReference>
<dbReference type="InterPro" id="IPR004843">
    <property type="entry name" value="Calcineurin-like_PHP"/>
</dbReference>
<evidence type="ECO:0000313" key="10">
    <source>
        <dbReference type="EnsemblMetazoa" id="CLYHEMP010848.2"/>
    </source>
</evidence>
<keyword evidence="4" id="KW-0479">Metal-binding</keyword>
<comment type="similarity">
    <text evidence="3">Belongs to the PPP phosphatase family.</text>
</comment>
<dbReference type="InterPro" id="IPR018247">
    <property type="entry name" value="EF_Hand_1_Ca_BS"/>
</dbReference>
<dbReference type="SUPFAM" id="SSF56300">
    <property type="entry name" value="Metallo-dependent phosphatases"/>
    <property type="match status" value="1"/>
</dbReference>
<keyword evidence="7" id="KW-0455">Luminescence</keyword>
<organism evidence="10 11">
    <name type="scientific">Clytia hemisphaerica</name>
    <dbReference type="NCBI Taxonomy" id="252671"/>
    <lineage>
        <taxon>Eukaryota</taxon>
        <taxon>Metazoa</taxon>
        <taxon>Cnidaria</taxon>
        <taxon>Hydrozoa</taxon>
        <taxon>Hydroidolina</taxon>
        <taxon>Leptothecata</taxon>
        <taxon>Obeliida</taxon>
        <taxon>Clytiidae</taxon>
        <taxon>Clytia</taxon>
    </lineage>
</organism>
<evidence type="ECO:0000256" key="8">
    <source>
        <dbReference type="ARBA" id="ARBA00023262"/>
    </source>
</evidence>
<keyword evidence="8" id="KW-0599">Photoprotein</keyword>
<evidence type="ECO:0000256" key="5">
    <source>
        <dbReference type="ARBA" id="ARBA00022837"/>
    </source>
</evidence>
<dbReference type="InterPro" id="IPR002048">
    <property type="entry name" value="EF_hand_dom"/>
</dbReference>
<name>A0A7M5V711_9CNID</name>
<dbReference type="PRINTS" id="PR00114">
    <property type="entry name" value="STPHPHTASE"/>
</dbReference>
<dbReference type="Proteomes" id="UP000594262">
    <property type="component" value="Unplaced"/>
</dbReference>
<evidence type="ECO:0000313" key="11">
    <source>
        <dbReference type="Proteomes" id="UP000594262"/>
    </source>
</evidence>
<keyword evidence="5" id="KW-0106">Calcium</keyword>
<comment type="cofactor">
    <cofactor evidence="1">
        <name>Mn(2+)</name>
        <dbReference type="ChEBI" id="CHEBI:29035"/>
    </cofactor>
</comment>
<dbReference type="SMART" id="SM00156">
    <property type="entry name" value="PP2Ac"/>
    <property type="match status" value="1"/>
</dbReference>
<feature type="domain" description="EF-hand" evidence="9">
    <location>
        <begin position="280"/>
        <end position="315"/>
    </location>
</feature>
<evidence type="ECO:0000259" key="9">
    <source>
        <dbReference type="PROSITE" id="PS50222"/>
    </source>
</evidence>
<dbReference type="PROSITE" id="PS50222">
    <property type="entry name" value="EF_HAND_2"/>
    <property type="match status" value="3"/>
</dbReference>
<keyword evidence="11" id="KW-1185">Reference proteome</keyword>
<accession>A0A7M5V711</accession>
<dbReference type="GO" id="GO:0005509">
    <property type="term" value="F:calcium ion binding"/>
    <property type="evidence" value="ECO:0007669"/>
    <property type="project" value="InterPro"/>
</dbReference>
<evidence type="ECO:0000256" key="7">
    <source>
        <dbReference type="ARBA" id="ARBA00023223"/>
    </source>
</evidence>
<evidence type="ECO:0000256" key="3">
    <source>
        <dbReference type="ARBA" id="ARBA00008294"/>
    </source>
</evidence>
<dbReference type="PANTHER" id="PTHR45668">
    <property type="entry name" value="SERINE/THREONINE-PROTEIN PHOSPHATASE 5-RELATED"/>
    <property type="match status" value="1"/>
</dbReference>
<dbReference type="OrthoDB" id="442428at2759"/>
<dbReference type="Gene3D" id="1.10.238.10">
    <property type="entry name" value="EF-hand"/>
    <property type="match status" value="1"/>
</dbReference>
<comment type="similarity">
    <text evidence="2">Belongs to the aequorin family.</text>
</comment>